<organism evidence="2 3">
    <name type="scientific">Phytophthora palmivora</name>
    <dbReference type="NCBI Taxonomy" id="4796"/>
    <lineage>
        <taxon>Eukaryota</taxon>
        <taxon>Sar</taxon>
        <taxon>Stramenopiles</taxon>
        <taxon>Oomycota</taxon>
        <taxon>Peronosporomycetes</taxon>
        <taxon>Peronosporales</taxon>
        <taxon>Peronosporaceae</taxon>
        <taxon>Phytophthora</taxon>
    </lineage>
</organism>
<dbReference type="OrthoDB" id="298672at2759"/>
<gene>
    <name evidence="2" type="ORF">PHPALM_15476</name>
</gene>
<evidence type="ECO:0000256" key="1">
    <source>
        <dbReference type="SAM" id="SignalP"/>
    </source>
</evidence>
<name>A0A2P4XS47_9STRA</name>
<sequence length="557" mass="61981">MLIRALLSAVCLCSVSWHSAALETITTSAELAAVESSAKVHALLVLATEEKAQDLSLEELAIKAYPTLPDIEKELEGLVTFGVVDIAPHRKDAVGNKWQLAKLPAFVIYKDLPKENPYTGKMYRDSKATDVAILDNPRKLKRMLKQAIPTELVQELEGDAATLTSFKKLVEEKVESEEKVALLISKQKHAPPMYRALATEFNNHGLSFVFLNKEQEGAAEIMKTLKVEELPGMVMLRSMTEHVVLRAENTKTYQELKGFVEPFATLKSEMSGAKSKEKRKEDSKFIRFFTGKDFDDLVMRSDVVWIIEFMDSEREKSLTEEEWKKSLTELHRKAGVVAMGAVSCEKEAELCERHGGPGVRVFPLGLTDDKKLKRGNISPDAFTTIDEAKETAIAAIPDLTVEIVSTGDLNGFISHARGNRALPILFFTNKKYTPPMIKALLLSVPTQKVMLAVIHDADEDLKKQFLVKTSASTALVCLVPTQADPENPTSVPFGVVAYEKKKMGSYNYPNIMQFILQVLAQYPHPQDAKPESEDVDFSSLDESSAQALVPYLTKKNM</sequence>
<dbReference type="PANTHER" id="PTHR45184">
    <property type="entry name" value="DNAJ PROTEIN ERDJ3A"/>
    <property type="match status" value="1"/>
</dbReference>
<dbReference type="Proteomes" id="UP000237271">
    <property type="component" value="Unassembled WGS sequence"/>
</dbReference>
<keyword evidence="3" id="KW-1185">Reference proteome</keyword>
<feature type="chain" id="PRO_5015203213" description="Thioredoxin domain-containing protein" evidence="1">
    <location>
        <begin position="22"/>
        <end position="557"/>
    </location>
</feature>
<evidence type="ECO:0000313" key="2">
    <source>
        <dbReference type="EMBL" id="POM68373.1"/>
    </source>
</evidence>
<dbReference type="SUPFAM" id="SSF52833">
    <property type="entry name" value="Thioredoxin-like"/>
    <property type="match status" value="1"/>
</dbReference>
<reference evidence="2 3" key="1">
    <citation type="journal article" date="2017" name="Genome Biol. Evol.">
        <title>Phytophthora megakarya and P. palmivora, closely related causal agents of cacao black pod rot, underwent increases in genome sizes and gene numbers by different mechanisms.</title>
        <authorList>
            <person name="Ali S.S."/>
            <person name="Shao J."/>
            <person name="Lary D.J."/>
            <person name="Kronmiller B."/>
            <person name="Shen D."/>
            <person name="Strem M.D."/>
            <person name="Amoako-Attah I."/>
            <person name="Akrofi A.Y."/>
            <person name="Begoude B.A."/>
            <person name="Ten Hoopen G.M."/>
            <person name="Coulibaly K."/>
            <person name="Kebe B.I."/>
            <person name="Melnick R.L."/>
            <person name="Guiltinan M.J."/>
            <person name="Tyler B.M."/>
            <person name="Meinhardt L.W."/>
            <person name="Bailey B.A."/>
        </authorList>
    </citation>
    <scope>NUCLEOTIDE SEQUENCE [LARGE SCALE GENOMIC DNA]</scope>
    <source>
        <strain evidence="3">sbr112.9</strain>
    </source>
</reference>
<dbReference type="InterPro" id="IPR036249">
    <property type="entry name" value="Thioredoxin-like_sf"/>
</dbReference>
<dbReference type="Gene3D" id="3.40.30.10">
    <property type="entry name" value="Glutaredoxin"/>
    <property type="match status" value="1"/>
</dbReference>
<feature type="non-terminal residue" evidence="2">
    <location>
        <position position="557"/>
    </location>
</feature>
<proteinExistence type="predicted"/>
<feature type="signal peptide" evidence="1">
    <location>
        <begin position="1"/>
        <end position="21"/>
    </location>
</feature>
<accession>A0A2P4XS47</accession>
<dbReference type="AlphaFoldDB" id="A0A2P4XS47"/>
<evidence type="ECO:0008006" key="4">
    <source>
        <dbReference type="Google" id="ProtNLM"/>
    </source>
</evidence>
<protein>
    <recommendedName>
        <fullName evidence="4">Thioredoxin domain-containing protein</fullName>
    </recommendedName>
</protein>
<keyword evidence="1" id="KW-0732">Signal</keyword>
<dbReference type="InterPro" id="IPR052842">
    <property type="entry name" value="ER_Co-chaperone"/>
</dbReference>
<comment type="caution">
    <text evidence="2">The sequence shown here is derived from an EMBL/GenBank/DDBJ whole genome shotgun (WGS) entry which is preliminary data.</text>
</comment>
<dbReference type="EMBL" id="NCKW01008241">
    <property type="protein sequence ID" value="POM68373.1"/>
    <property type="molecule type" value="Genomic_DNA"/>
</dbReference>
<dbReference type="PANTHER" id="PTHR45184:SF1">
    <property type="entry name" value="DNAJ PROTEIN ERDJ3A"/>
    <property type="match status" value="1"/>
</dbReference>
<evidence type="ECO:0000313" key="3">
    <source>
        <dbReference type="Proteomes" id="UP000237271"/>
    </source>
</evidence>